<accession>A0A6M4MG98</accession>
<sequence>MIKNDSVKSKISEAEDFARKIWLAGLGAYGKSVEEAQERYEKFSADTSKAFDDLVKKGENLEDDAKARFKETTNEVENRVSEVRQKMGLDVDHTDKKIEELTAKVDALTEAVAKLIARS</sequence>
<dbReference type="RefSeq" id="WP_075609797.1">
    <property type="nucleotide sequence ID" value="NZ_CP052766.1"/>
</dbReference>
<dbReference type="OrthoDB" id="5801582at2"/>
<dbReference type="NCBIfam" id="NF047773">
    <property type="entry name" value="phas_rel_Lepto"/>
    <property type="match status" value="1"/>
</dbReference>
<organism evidence="2 3">
    <name type="scientific">Alteromonas pelagimontana</name>
    <dbReference type="NCBI Taxonomy" id="1858656"/>
    <lineage>
        <taxon>Bacteria</taxon>
        <taxon>Pseudomonadati</taxon>
        <taxon>Pseudomonadota</taxon>
        <taxon>Gammaproteobacteria</taxon>
        <taxon>Alteromonadales</taxon>
        <taxon>Alteromonadaceae</taxon>
        <taxon>Alteromonas/Salinimonas group</taxon>
        <taxon>Alteromonas</taxon>
    </lineage>
</organism>
<dbReference type="KEGG" id="apel:CA267_016360"/>
<dbReference type="EMBL" id="CP052766">
    <property type="protein sequence ID" value="QJR82211.1"/>
    <property type="molecule type" value="Genomic_DNA"/>
</dbReference>
<dbReference type="Proteomes" id="UP000219285">
    <property type="component" value="Chromosome"/>
</dbReference>
<dbReference type="InterPro" id="IPR008769">
    <property type="entry name" value="PhaF_PhaI"/>
</dbReference>
<proteinExistence type="predicted"/>
<feature type="coiled-coil region" evidence="1">
    <location>
        <begin position="66"/>
        <end position="118"/>
    </location>
</feature>
<protein>
    <recommendedName>
        <fullName evidence="4">Phasin family protein</fullName>
    </recommendedName>
</protein>
<keyword evidence="3" id="KW-1185">Reference proteome</keyword>
<dbReference type="Pfam" id="PF05597">
    <property type="entry name" value="Phasin"/>
    <property type="match status" value="1"/>
</dbReference>
<evidence type="ECO:0000256" key="1">
    <source>
        <dbReference type="SAM" id="Coils"/>
    </source>
</evidence>
<name>A0A6M4MG98_9ALTE</name>
<dbReference type="PANTHER" id="PTHR38664">
    <property type="entry name" value="SLR0058 PROTEIN"/>
    <property type="match status" value="1"/>
</dbReference>
<keyword evidence="1" id="KW-0175">Coiled coil</keyword>
<reference evidence="3" key="1">
    <citation type="submission" date="2014-12" db="EMBL/GenBank/DDBJ databases">
        <title>Complete genome sequence of a multi-drug resistant Klebsiella pneumoniae.</title>
        <authorList>
            <person name="Hua X."/>
            <person name="Chen Q."/>
            <person name="Li X."/>
            <person name="Feng Y."/>
            <person name="Ruan Z."/>
            <person name="Yu Y."/>
        </authorList>
    </citation>
    <scope>NUCLEOTIDE SEQUENCE [LARGE SCALE GENOMIC DNA]</scope>
    <source>
        <strain evidence="3">5.12</strain>
    </source>
</reference>
<evidence type="ECO:0008006" key="4">
    <source>
        <dbReference type="Google" id="ProtNLM"/>
    </source>
</evidence>
<gene>
    <name evidence="2" type="ORF">CA267_016360</name>
</gene>
<reference evidence="2 3" key="2">
    <citation type="submission" date="2020-04" db="EMBL/GenBank/DDBJ databases">
        <title>Complete genome sequence of Alteromonas pelagimontana 5.12T.</title>
        <authorList>
            <person name="Sinha R.K."/>
            <person name="Krishnan K.P."/>
            <person name="Kurian J.P."/>
        </authorList>
    </citation>
    <scope>NUCLEOTIDE SEQUENCE [LARGE SCALE GENOMIC DNA]</scope>
    <source>
        <strain evidence="2 3">5.12</strain>
    </source>
</reference>
<dbReference type="AlphaFoldDB" id="A0A6M4MG98"/>
<dbReference type="PANTHER" id="PTHR38664:SF1">
    <property type="entry name" value="SLR0058 PROTEIN"/>
    <property type="match status" value="1"/>
</dbReference>
<evidence type="ECO:0000313" key="2">
    <source>
        <dbReference type="EMBL" id="QJR82211.1"/>
    </source>
</evidence>
<evidence type="ECO:0000313" key="3">
    <source>
        <dbReference type="Proteomes" id="UP000219285"/>
    </source>
</evidence>